<evidence type="ECO:0000256" key="1">
    <source>
        <dbReference type="SAM" id="Phobius"/>
    </source>
</evidence>
<keyword evidence="1" id="KW-0472">Membrane</keyword>
<dbReference type="Proteomes" id="UP000093476">
    <property type="component" value="Unassembled WGS sequence"/>
</dbReference>
<keyword evidence="1" id="KW-0812">Transmembrane</keyword>
<evidence type="ECO:0000313" key="3">
    <source>
        <dbReference type="Proteomes" id="UP000093476"/>
    </source>
</evidence>
<proteinExistence type="predicted"/>
<sequence>MANGDFIDEHHGLDWLQNYVQNNLYKPTLHQYWQNPTDDAGVNVRCLINPNIKVNGIIKLDEGSVYRTSLPNSDIQMSGGRLTDENNNGNLYVSGVRDNEMAVYVVDCFYFVSLQCFGSIYVVWEF</sequence>
<keyword evidence="3" id="KW-1185">Reference proteome</keyword>
<dbReference type="AlphaFoldDB" id="A0A1C0U1N5"/>
<organism evidence="2 3">
    <name type="scientific">Photorhabdus australis subsp. thailandensis</name>
    <dbReference type="NCBI Taxonomy" id="2805096"/>
    <lineage>
        <taxon>Bacteria</taxon>
        <taxon>Pseudomonadati</taxon>
        <taxon>Pseudomonadota</taxon>
        <taxon>Gammaproteobacteria</taxon>
        <taxon>Enterobacterales</taxon>
        <taxon>Morganellaceae</taxon>
        <taxon>Photorhabdus</taxon>
    </lineage>
</organism>
<name>A0A1C0U1N5_9GAMM</name>
<reference evidence="2 3" key="1">
    <citation type="submission" date="2015-12" db="EMBL/GenBank/DDBJ databases">
        <title>Genome comparisons provide insights into the role of secondary metabolites in the pathogenic phase of the Photorhabdus life cycle.</title>
        <authorList>
            <person name="Tobias N.J."/>
            <person name="Mishra B."/>
            <person name="Gupta D.K."/>
            <person name="Thines M."/>
            <person name="Stinear T.P."/>
            <person name="Bode H.B."/>
        </authorList>
    </citation>
    <scope>NUCLEOTIDE SEQUENCE [LARGE SCALE GENOMIC DNA]</scope>
    <source>
        <strain evidence="2 3">PB68.1</strain>
    </source>
</reference>
<comment type="caution">
    <text evidence="2">The sequence shown here is derived from an EMBL/GenBank/DDBJ whole genome shotgun (WGS) entry which is preliminary data.</text>
</comment>
<keyword evidence="1" id="KW-1133">Transmembrane helix</keyword>
<protein>
    <submittedName>
        <fullName evidence="2">Uncharacterized protein</fullName>
    </submittedName>
</protein>
<feature type="transmembrane region" description="Helical" evidence="1">
    <location>
        <begin position="101"/>
        <end position="124"/>
    </location>
</feature>
<dbReference type="PATRIC" id="fig|286156.4.peg.3335"/>
<gene>
    <name evidence="2" type="ORF">Ppb6_02938</name>
</gene>
<accession>A0A1C0U1N5</accession>
<dbReference type="EMBL" id="LOMY01000104">
    <property type="protein sequence ID" value="OCQ51823.1"/>
    <property type="molecule type" value="Genomic_DNA"/>
</dbReference>
<evidence type="ECO:0000313" key="2">
    <source>
        <dbReference type="EMBL" id="OCQ51823.1"/>
    </source>
</evidence>